<keyword evidence="2" id="KW-1185">Reference proteome</keyword>
<accession>A0ABD2YRE4</accession>
<dbReference type="EMBL" id="JBJUIK010000012">
    <property type="protein sequence ID" value="KAL3509946.1"/>
    <property type="molecule type" value="Genomic_DNA"/>
</dbReference>
<dbReference type="PANTHER" id="PTHR10775">
    <property type="entry name" value="OS08G0208400 PROTEIN"/>
    <property type="match status" value="1"/>
</dbReference>
<reference evidence="1 2" key="1">
    <citation type="submission" date="2024-11" db="EMBL/GenBank/DDBJ databases">
        <title>A near-complete genome assembly of Cinchona calisaya.</title>
        <authorList>
            <person name="Lian D.C."/>
            <person name="Zhao X.W."/>
            <person name="Wei L."/>
        </authorList>
    </citation>
    <scope>NUCLEOTIDE SEQUENCE [LARGE SCALE GENOMIC DNA]</scope>
    <source>
        <tissue evidence="1">Nenye</tissue>
    </source>
</reference>
<protein>
    <submittedName>
        <fullName evidence="1">Uncharacterized protein</fullName>
    </submittedName>
</protein>
<dbReference type="Proteomes" id="UP001630127">
    <property type="component" value="Unassembled WGS sequence"/>
</dbReference>
<gene>
    <name evidence="1" type="ORF">ACH5RR_029347</name>
</gene>
<organism evidence="1 2">
    <name type="scientific">Cinchona calisaya</name>
    <dbReference type="NCBI Taxonomy" id="153742"/>
    <lineage>
        <taxon>Eukaryota</taxon>
        <taxon>Viridiplantae</taxon>
        <taxon>Streptophyta</taxon>
        <taxon>Embryophyta</taxon>
        <taxon>Tracheophyta</taxon>
        <taxon>Spermatophyta</taxon>
        <taxon>Magnoliopsida</taxon>
        <taxon>eudicotyledons</taxon>
        <taxon>Gunneridae</taxon>
        <taxon>Pentapetalae</taxon>
        <taxon>asterids</taxon>
        <taxon>lamiids</taxon>
        <taxon>Gentianales</taxon>
        <taxon>Rubiaceae</taxon>
        <taxon>Cinchonoideae</taxon>
        <taxon>Cinchoneae</taxon>
        <taxon>Cinchona</taxon>
    </lineage>
</organism>
<dbReference type="PANTHER" id="PTHR10775:SF182">
    <property type="entry name" value="TRANSPOSON, EN_SPM-LIKE, TRANSPOSASE-ASSOCIATED DOMAIN PROTEIN-RELATED"/>
    <property type="match status" value="1"/>
</dbReference>
<proteinExistence type="predicted"/>
<dbReference type="AlphaFoldDB" id="A0ABD2YRE4"/>
<sequence>MHIEKNTCGSILGTLLNLDGKTKDTLKPHLDLLDMGIHPIEKENGRVYLPSSLFTMQKKEKESFFKVLKKVKVLDGYAANISRCVQLKPPKFFGLKSHDNHILMQ</sequence>
<comment type="caution">
    <text evidence="1">The sequence shown here is derived from an EMBL/GenBank/DDBJ whole genome shotgun (WGS) entry which is preliminary data.</text>
</comment>
<evidence type="ECO:0000313" key="1">
    <source>
        <dbReference type="EMBL" id="KAL3509946.1"/>
    </source>
</evidence>
<evidence type="ECO:0000313" key="2">
    <source>
        <dbReference type="Proteomes" id="UP001630127"/>
    </source>
</evidence>
<name>A0ABD2YRE4_9GENT</name>